<name>A0AAD9G8E7_9STRA</name>
<dbReference type="AlphaFoldDB" id="A0AAD9G8E7"/>
<reference evidence="2" key="1">
    <citation type="submission" date="2023-08" db="EMBL/GenBank/DDBJ databases">
        <title>Reference Genome Resource for the Citrus Pathogen Phytophthora citrophthora.</title>
        <authorList>
            <person name="Moller H."/>
            <person name="Coetzee B."/>
            <person name="Rose L.J."/>
            <person name="Van Niekerk J.M."/>
        </authorList>
    </citation>
    <scope>NUCLEOTIDE SEQUENCE</scope>
    <source>
        <strain evidence="2">STE-U-9442</strain>
    </source>
</reference>
<evidence type="ECO:0000313" key="3">
    <source>
        <dbReference type="Proteomes" id="UP001259832"/>
    </source>
</evidence>
<evidence type="ECO:0000313" key="2">
    <source>
        <dbReference type="EMBL" id="KAK1933660.1"/>
    </source>
</evidence>
<dbReference type="EMBL" id="JASMQC010000028">
    <property type="protein sequence ID" value="KAK1933660.1"/>
    <property type="molecule type" value="Genomic_DNA"/>
</dbReference>
<feature type="compositionally biased region" description="Polar residues" evidence="1">
    <location>
        <begin position="60"/>
        <end position="69"/>
    </location>
</feature>
<feature type="compositionally biased region" description="Polar residues" evidence="1">
    <location>
        <begin position="119"/>
        <end position="135"/>
    </location>
</feature>
<proteinExistence type="predicted"/>
<dbReference type="Proteomes" id="UP001259832">
    <property type="component" value="Unassembled WGS sequence"/>
</dbReference>
<comment type="caution">
    <text evidence="2">The sequence shown here is derived from an EMBL/GenBank/DDBJ whole genome shotgun (WGS) entry which is preliminary data.</text>
</comment>
<keyword evidence="3" id="KW-1185">Reference proteome</keyword>
<sequence length="251" mass="27148">MMPDSTAPRSLDPTPSSPSDSAAAQQPAPAQGPRSGTDPSRQLLSVGEYHRGYHQRHAPGSTSHGSRGSNAPIPTGSLGPRPSPRTWREQLEAGKVDFDDAEDLPARPEAAASVATLGRQLSTPNPFPERSQSLRNAPPLPSRYEDELSEPGVITNDLDEAQGHQLAAGAPSRSHRPVARPLLATSRRDYLFERFAPAEVVRRAALQPLDTYTCGPPAVTTGEVVQRQSLRERFLTTQVTTPAVYRGRLRQ</sequence>
<feature type="compositionally biased region" description="Basic and acidic residues" evidence="1">
    <location>
        <begin position="86"/>
        <end position="98"/>
    </location>
</feature>
<organism evidence="2 3">
    <name type="scientific">Phytophthora citrophthora</name>
    <dbReference type="NCBI Taxonomy" id="4793"/>
    <lineage>
        <taxon>Eukaryota</taxon>
        <taxon>Sar</taxon>
        <taxon>Stramenopiles</taxon>
        <taxon>Oomycota</taxon>
        <taxon>Peronosporomycetes</taxon>
        <taxon>Peronosporales</taxon>
        <taxon>Peronosporaceae</taxon>
        <taxon>Phytophthora</taxon>
    </lineage>
</organism>
<accession>A0AAD9G8E7</accession>
<gene>
    <name evidence="2" type="ORF">P3T76_011874</name>
</gene>
<evidence type="ECO:0000256" key="1">
    <source>
        <dbReference type="SAM" id="MobiDB-lite"/>
    </source>
</evidence>
<feature type="region of interest" description="Disordered" evidence="1">
    <location>
        <begin position="1"/>
        <end position="147"/>
    </location>
</feature>
<feature type="compositionally biased region" description="Low complexity" evidence="1">
    <location>
        <begin position="17"/>
        <end position="35"/>
    </location>
</feature>
<protein>
    <submittedName>
        <fullName evidence="2">Uncharacterized protein</fullName>
    </submittedName>
</protein>